<feature type="transmembrane region" description="Helical" evidence="2">
    <location>
        <begin position="273"/>
        <end position="296"/>
    </location>
</feature>
<comment type="caution">
    <text evidence="4">The sequence shown here is derived from an EMBL/GenBank/DDBJ whole genome shotgun (WGS) entry which is preliminary data.</text>
</comment>
<feature type="compositionally biased region" description="Acidic residues" evidence="1">
    <location>
        <begin position="476"/>
        <end position="490"/>
    </location>
</feature>
<feature type="transmembrane region" description="Helical" evidence="2">
    <location>
        <begin position="119"/>
        <end position="142"/>
    </location>
</feature>
<dbReference type="AlphaFoldDB" id="A0A4R4TQT9"/>
<feature type="transmembrane region" description="Helical" evidence="2">
    <location>
        <begin position="154"/>
        <end position="172"/>
    </location>
</feature>
<feature type="signal peptide" evidence="3">
    <location>
        <begin position="1"/>
        <end position="19"/>
    </location>
</feature>
<evidence type="ECO:0000313" key="4">
    <source>
        <dbReference type="EMBL" id="TDC76479.1"/>
    </source>
</evidence>
<keyword evidence="3" id="KW-0732">Signal</keyword>
<gene>
    <name evidence="4" type="ORF">E1283_09780</name>
</gene>
<keyword evidence="2" id="KW-1133">Transmembrane helix</keyword>
<accession>A0A4R4TQT9</accession>
<organism evidence="4 5">
    <name type="scientific">Streptomyces hainanensis</name>
    <dbReference type="NCBI Taxonomy" id="402648"/>
    <lineage>
        <taxon>Bacteria</taxon>
        <taxon>Bacillati</taxon>
        <taxon>Actinomycetota</taxon>
        <taxon>Actinomycetes</taxon>
        <taxon>Kitasatosporales</taxon>
        <taxon>Streptomycetaceae</taxon>
        <taxon>Streptomyces</taxon>
    </lineage>
</organism>
<dbReference type="RefSeq" id="WP_132817545.1">
    <property type="nucleotide sequence ID" value="NZ_SMKI01000076.1"/>
</dbReference>
<sequence length="490" mass="51017">MSLLLSLSLSLCFAETAAAADDGSGCEDALLGEWACERLNDIPGVNSVYEYLGDVHRDKVEQVTGSLDDIVPENFIEEWVTGMAESTVTLLAYIQELGERVTTPAFDQRWWASQYASSFGLSLILLTLLLVWLTAQCAAAGASASGVDLLRQSGWRLVFVVPLISAGPVVLLELQLMANELARVFADEGTAHAGSAVEQLMQLIVDTAGDWGVFGGSVLALILFLAILCLGVVTLIEMAIAQWGLHLGALLVPLVLVAWVYPPWSAALRRLAGLLGGLMLLPAFIYFFFNTLWTAFDGLMRDRPEDDGLAILLFLLVGLFMIDSFPAVAMWLMSMGASGATGMDPQVRGAVDHPSGGEMMAGVTDRFEARMSRLGSSKSSGGGGSSPDGGSADDDQDDQPDADGASSQGGHGAVDSAQTAAAAGASGGATATAAATHEATEHDGDDAPDTPGPSGGDPGTSSSTGPEPPPARQPEADDGPEPAEQQEDNS</sequence>
<feature type="chain" id="PRO_5020865314" description="Type IV secretion system protein" evidence="3">
    <location>
        <begin position="20"/>
        <end position="490"/>
    </location>
</feature>
<keyword evidence="2" id="KW-0472">Membrane</keyword>
<feature type="transmembrane region" description="Helical" evidence="2">
    <location>
        <begin position="211"/>
        <end position="236"/>
    </location>
</feature>
<feature type="region of interest" description="Disordered" evidence="1">
    <location>
        <begin position="373"/>
        <end position="490"/>
    </location>
</feature>
<evidence type="ECO:0000256" key="2">
    <source>
        <dbReference type="SAM" id="Phobius"/>
    </source>
</evidence>
<feature type="compositionally biased region" description="Acidic residues" evidence="1">
    <location>
        <begin position="391"/>
        <end position="401"/>
    </location>
</feature>
<keyword evidence="5" id="KW-1185">Reference proteome</keyword>
<feature type="compositionally biased region" description="Low complexity" evidence="1">
    <location>
        <begin position="413"/>
        <end position="437"/>
    </location>
</feature>
<evidence type="ECO:0000313" key="5">
    <source>
        <dbReference type="Proteomes" id="UP000295345"/>
    </source>
</evidence>
<reference evidence="4 5" key="1">
    <citation type="submission" date="2019-03" db="EMBL/GenBank/DDBJ databases">
        <title>Draft genome sequences of novel Actinobacteria.</title>
        <authorList>
            <person name="Sahin N."/>
            <person name="Ay H."/>
            <person name="Saygin H."/>
        </authorList>
    </citation>
    <scope>NUCLEOTIDE SEQUENCE [LARGE SCALE GENOMIC DNA]</scope>
    <source>
        <strain evidence="4 5">DSM 41900</strain>
    </source>
</reference>
<feature type="transmembrane region" description="Helical" evidence="2">
    <location>
        <begin position="308"/>
        <end position="333"/>
    </location>
</feature>
<evidence type="ECO:0008006" key="6">
    <source>
        <dbReference type="Google" id="ProtNLM"/>
    </source>
</evidence>
<name>A0A4R4TQT9_9ACTN</name>
<dbReference type="OrthoDB" id="4147009at2"/>
<dbReference type="EMBL" id="SMKI01000076">
    <property type="protein sequence ID" value="TDC76479.1"/>
    <property type="molecule type" value="Genomic_DNA"/>
</dbReference>
<keyword evidence="2" id="KW-0812">Transmembrane</keyword>
<evidence type="ECO:0000256" key="1">
    <source>
        <dbReference type="SAM" id="MobiDB-lite"/>
    </source>
</evidence>
<proteinExistence type="predicted"/>
<evidence type="ECO:0000256" key="3">
    <source>
        <dbReference type="SAM" id="SignalP"/>
    </source>
</evidence>
<protein>
    <recommendedName>
        <fullName evidence="6">Type IV secretion system protein</fullName>
    </recommendedName>
</protein>
<dbReference type="Proteomes" id="UP000295345">
    <property type="component" value="Unassembled WGS sequence"/>
</dbReference>
<feature type="transmembrane region" description="Helical" evidence="2">
    <location>
        <begin position="243"/>
        <end position="261"/>
    </location>
</feature>